<dbReference type="PANTHER" id="PTHR42756">
    <property type="entry name" value="TRANSCRIPTIONAL REGULATOR, MARR"/>
    <property type="match status" value="1"/>
</dbReference>
<dbReference type="GO" id="GO:0003700">
    <property type="term" value="F:DNA-binding transcription factor activity"/>
    <property type="evidence" value="ECO:0007669"/>
    <property type="project" value="InterPro"/>
</dbReference>
<organism evidence="5 6">
    <name type="scientific">Streptococcus gallolyticus</name>
    <dbReference type="NCBI Taxonomy" id="315405"/>
    <lineage>
        <taxon>Bacteria</taxon>
        <taxon>Bacillati</taxon>
        <taxon>Bacillota</taxon>
        <taxon>Bacilli</taxon>
        <taxon>Lactobacillales</taxon>
        <taxon>Streptococcaceae</taxon>
        <taxon>Streptococcus</taxon>
    </lineage>
</organism>
<feature type="domain" description="HTH marR-type" evidence="4">
    <location>
        <begin position="21"/>
        <end position="120"/>
    </location>
</feature>
<dbReference type="AlphaFoldDB" id="A0A1I7GSP8"/>
<gene>
    <name evidence="5" type="ORF">SAMN05660328_102304</name>
</gene>
<dbReference type="Proteomes" id="UP000183629">
    <property type="component" value="Unassembled WGS sequence"/>
</dbReference>
<accession>A0A1I7GSP8</accession>
<dbReference type="InterPro" id="IPR036390">
    <property type="entry name" value="WH_DNA-bd_sf"/>
</dbReference>
<evidence type="ECO:0000313" key="5">
    <source>
        <dbReference type="EMBL" id="SFU51478.1"/>
    </source>
</evidence>
<dbReference type="SMART" id="SM00347">
    <property type="entry name" value="HTH_MARR"/>
    <property type="match status" value="1"/>
</dbReference>
<reference evidence="6" key="1">
    <citation type="submission" date="2016-10" db="EMBL/GenBank/DDBJ databases">
        <authorList>
            <person name="Varghese N."/>
            <person name="Submissions S."/>
        </authorList>
    </citation>
    <scope>NUCLEOTIDE SEQUENCE [LARGE SCALE GENOMIC DNA]</scope>
    <source>
        <strain evidence="6">LMG 15572</strain>
    </source>
</reference>
<name>A0A1I7GSP8_9STRE</name>
<evidence type="ECO:0000256" key="1">
    <source>
        <dbReference type="ARBA" id="ARBA00023015"/>
    </source>
</evidence>
<dbReference type="EMBL" id="FPBN01000002">
    <property type="protein sequence ID" value="SFU51478.1"/>
    <property type="molecule type" value="Genomic_DNA"/>
</dbReference>
<evidence type="ECO:0000256" key="2">
    <source>
        <dbReference type="ARBA" id="ARBA00023125"/>
    </source>
</evidence>
<keyword evidence="1" id="KW-0805">Transcription regulation</keyword>
<dbReference type="Gene3D" id="1.10.10.10">
    <property type="entry name" value="Winged helix-like DNA-binding domain superfamily/Winged helix DNA-binding domain"/>
    <property type="match status" value="1"/>
</dbReference>
<keyword evidence="3" id="KW-0804">Transcription</keyword>
<dbReference type="InterPro" id="IPR036388">
    <property type="entry name" value="WH-like_DNA-bd_sf"/>
</dbReference>
<evidence type="ECO:0000256" key="3">
    <source>
        <dbReference type="ARBA" id="ARBA00023163"/>
    </source>
</evidence>
<evidence type="ECO:0000259" key="4">
    <source>
        <dbReference type="SMART" id="SM00347"/>
    </source>
</evidence>
<keyword evidence="2 5" id="KW-0238">DNA-binding</keyword>
<dbReference type="GO" id="GO:0003677">
    <property type="term" value="F:DNA binding"/>
    <property type="evidence" value="ECO:0007669"/>
    <property type="project" value="UniProtKB-KW"/>
</dbReference>
<dbReference type="InterPro" id="IPR000835">
    <property type="entry name" value="HTH_MarR-typ"/>
</dbReference>
<evidence type="ECO:0000313" key="6">
    <source>
        <dbReference type="Proteomes" id="UP000183629"/>
    </source>
</evidence>
<dbReference type="PANTHER" id="PTHR42756:SF1">
    <property type="entry name" value="TRANSCRIPTIONAL REPRESSOR OF EMRAB OPERON"/>
    <property type="match status" value="1"/>
</dbReference>
<keyword evidence="6" id="KW-1185">Reference proteome</keyword>
<sequence>MTDILFELNQYSGGIGGIYHDYAVKVGISGSMLDILYVLNGEDGSCYQSLFYKQTGLSRSTINSCLKKMEKEQLVDIQAGKGRNTIVTLTESGRNLMIKTAGQLVELEKSVLKSWSDEEQDLYLKLSQKFYNGLKERVERLN</sequence>
<proteinExistence type="predicted"/>
<protein>
    <submittedName>
        <fullName evidence="5">DNA-binding transcriptional regulator, MarR family</fullName>
    </submittedName>
</protein>
<dbReference type="SUPFAM" id="SSF46785">
    <property type="entry name" value="Winged helix' DNA-binding domain"/>
    <property type="match status" value="1"/>
</dbReference>
<dbReference type="RefSeq" id="WP_074657898.1">
    <property type="nucleotide sequence ID" value="NZ_FOLZ01000002.1"/>
</dbReference>